<evidence type="ECO:0000313" key="4">
    <source>
        <dbReference type="Proteomes" id="UP001172673"/>
    </source>
</evidence>
<proteinExistence type="predicted"/>
<reference evidence="3" key="1">
    <citation type="submission" date="2022-10" db="EMBL/GenBank/DDBJ databases">
        <title>Culturing micro-colonial fungi from biological soil crusts in the Mojave desert and describing Neophaeococcomyces mojavensis, and introducing the new genera and species Taxawa tesnikishii.</title>
        <authorList>
            <person name="Kurbessoian T."/>
            <person name="Stajich J.E."/>
        </authorList>
    </citation>
    <scope>NUCLEOTIDE SEQUENCE</scope>
    <source>
        <strain evidence="3">TK_41</strain>
    </source>
</reference>
<feature type="compositionally biased region" description="Basic and acidic residues" evidence="1">
    <location>
        <begin position="7"/>
        <end position="21"/>
    </location>
</feature>
<dbReference type="AlphaFoldDB" id="A0AA38WY93"/>
<evidence type="ECO:0000313" key="3">
    <source>
        <dbReference type="EMBL" id="KAJ9603371.1"/>
    </source>
</evidence>
<protein>
    <recommendedName>
        <fullName evidence="2">Multiple myeloma tumor-associated protein 2-like N-terminal domain-containing protein</fullName>
    </recommendedName>
</protein>
<name>A0AA38WY93_9EURO</name>
<dbReference type="PANTHER" id="PTHR14580:SF0">
    <property type="entry name" value="MULTIPLE MYELOMA TUMOR-ASSOCIATED PROTEIN 2"/>
    <property type="match status" value="1"/>
</dbReference>
<dbReference type="PANTHER" id="PTHR14580">
    <property type="entry name" value="MULTIPLE MYELOMA TUMOR-ASSOCIATED PROTEIN 2 FAMILY MEMBER"/>
    <property type="match status" value="1"/>
</dbReference>
<dbReference type="EMBL" id="JAPDRK010000022">
    <property type="protein sequence ID" value="KAJ9603371.1"/>
    <property type="molecule type" value="Genomic_DNA"/>
</dbReference>
<gene>
    <name evidence="3" type="ORF">H2200_012149</name>
</gene>
<feature type="compositionally biased region" description="Basic and acidic residues" evidence="1">
    <location>
        <begin position="67"/>
        <end position="81"/>
    </location>
</feature>
<keyword evidence="4" id="KW-1185">Reference proteome</keyword>
<dbReference type="Proteomes" id="UP001172673">
    <property type="component" value="Unassembled WGS sequence"/>
</dbReference>
<sequence>MDLLATVRKEGSRGGRGDFKWSDVQTSSHRENYLGHSLMAPVGRWQKGRDLNWYAKGESDAKDDEDPAARAARERKEEIRRVKEAEEDAMARALGLPVAPRDNPNLETLGTQREVGNVLKEAAEEDASASRGVGYGRLTGVTTQNEGQSITECLEGTGTTQDKELQYALKEYKRRHGDRKHRSRSRRMTIIAVEITIRGHHGEGDLYAIGHNRRPMAVTEIGYRVPGPEVDRQLTGATETTSMIEKDEMVPIRDGES</sequence>
<evidence type="ECO:0000256" key="1">
    <source>
        <dbReference type="SAM" id="MobiDB-lite"/>
    </source>
</evidence>
<evidence type="ECO:0000259" key="2">
    <source>
        <dbReference type="Pfam" id="PF10159"/>
    </source>
</evidence>
<organism evidence="3 4">
    <name type="scientific">Cladophialophora chaetospira</name>
    <dbReference type="NCBI Taxonomy" id="386627"/>
    <lineage>
        <taxon>Eukaryota</taxon>
        <taxon>Fungi</taxon>
        <taxon>Dikarya</taxon>
        <taxon>Ascomycota</taxon>
        <taxon>Pezizomycotina</taxon>
        <taxon>Eurotiomycetes</taxon>
        <taxon>Chaetothyriomycetidae</taxon>
        <taxon>Chaetothyriales</taxon>
        <taxon>Herpotrichiellaceae</taxon>
        <taxon>Cladophialophora</taxon>
    </lineage>
</organism>
<feature type="domain" description="Multiple myeloma tumor-associated protein 2-like N-terminal" evidence="2">
    <location>
        <begin position="11"/>
        <end position="95"/>
    </location>
</feature>
<feature type="region of interest" description="Disordered" evidence="1">
    <location>
        <begin position="56"/>
        <end position="81"/>
    </location>
</feature>
<feature type="region of interest" description="Disordered" evidence="1">
    <location>
        <begin position="1"/>
        <end position="22"/>
    </location>
</feature>
<dbReference type="Pfam" id="PF10159">
    <property type="entry name" value="MMtag"/>
    <property type="match status" value="1"/>
</dbReference>
<comment type="caution">
    <text evidence="3">The sequence shown here is derived from an EMBL/GenBank/DDBJ whole genome shotgun (WGS) entry which is preliminary data.</text>
</comment>
<dbReference type="InterPro" id="IPR019315">
    <property type="entry name" value="MMTA2_N"/>
</dbReference>
<accession>A0AA38WY93</accession>
<dbReference type="InterPro" id="IPR039207">
    <property type="entry name" value="MMTAG2-like"/>
</dbReference>